<dbReference type="OrthoDB" id="9814695at2"/>
<dbReference type="InterPro" id="IPR050172">
    <property type="entry name" value="SsuD_RutA_monooxygenase"/>
</dbReference>
<dbReference type="PANTHER" id="PTHR42847:SF4">
    <property type="entry name" value="ALKANESULFONATE MONOOXYGENASE-RELATED"/>
    <property type="match status" value="1"/>
</dbReference>
<proteinExistence type="predicted"/>
<dbReference type="Proteomes" id="UP000199423">
    <property type="component" value="Unassembled WGS sequence"/>
</dbReference>
<evidence type="ECO:0000256" key="4">
    <source>
        <dbReference type="ARBA" id="ARBA00023033"/>
    </source>
</evidence>
<evidence type="ECO:0000313" key="6">
    <source>
        <dbReference type="EMBL" id="SFV36813.1"/>
    </source>
</evidence>
<dbReference type="GO" id="GO:0046306">
    <property type="term" value="P:alkanesulfonate catabolic process"/>
    <property type="evidence" value="ECO:0007669"/>
    <property type="project" value="TreeGrafter"/>
</dbReference>
<dbReference type="InterPro" id="IPR011251">
    <property type="entry name" value="Luciferase-like_dom"/>
</dbReference>
<dbReference type="InterPro" id="IPR036661">
    <property type="entry name" value="Luciferase-like_sf"/>
</dbReference>
<dbReference type="InterPro" id="IPR024014">
    <property type="entry name" value="DMSO2_SphG"/>
</dbReference>
<keyword evidence="3" id="KW-0560">Oxidoreductase</keyword>
<dbReference type="AlphaFoldDB" id="A0A1I7NQB7"/>
<gene>
    <name evidence="6" type="ORF">SAMN04488557_2795</name>
</gene>
<evidence type="ECO:0000256" key="3">
    <source>
        <dbReference type="ARBA" id="ARBA00023002"/>
    </source>
</evidence>
<evidence type="ECO:0000259" key="5">
    <source>
        <dbReference type="Pfam" id="PF00296"/>
    </source>
</evidence>
<keyword evidence="1" id="KW-0285">Flavoprotein</keyword>
<keyword evidence="4 6" id="KW-0503">Monooxygenase</keyword>
<dbReference type="Gene3D" id="3.20.20.30">
    <property type="entry name" value="Luciferase-like domain"/>
    <property type="match status" value="1"/>
</dbReference>
<dbReference type="SUPFAM" id="SSF51679">
    <property type="entry name" value="Bacterial luciferase-like"/>
    <property type="match status" value="1"/>
</dbReference>
<evidence type="ECO:0000313" key="7">
    <source>
        <dbReference type="Proteomes" id="UP000199423"/>
    </source>
</evidence>
<dbReference type="EMBL" id="FPCH01000003">
    <property type="protein sequence ID" value="SFV36813.1"/>
    <property type="molecule type" value="Genomic_DNA"/>
</dbReference>
<organism evidence="6 7">
    <name type="scientific">Hyphomicrobium facile</name>
    <dbReference type="NCBI Taxonomy" id="51670"/>
    <lineage>
        <taxon>Bacteria</taxon>
        <taxon>Pseudomonadati</taxon>
        <taxon>Pseudomonadota</taxon>
        <taxon>Alphaproteobacteria</taxon>
        <taxon>Hyphomicrobiales</taxon>
        <taxon>Hyphomicrobiaceae</taxon>
        <taxon>Hyphomicrobium</taxon>
    </lineage>
</organism>
<dbReference type="GO" id="GO:0008726">
    <property type="term" value="F:alkanesulfonate monooxygenase activity"/>
    <property type="evidence" value="ECO:0007669"/>
    <property type="project" value="TreeGrafter"/>
</dbReference>
<dbReference type="RefSeq" id="WP_092868361.1">
    <property type="nucleotide sequence ID" value="NZ_FPCH01000003.1"/>
</dbReference>
<protein>
    <submittedName>
        <fullName evidence="6">Dimethylsulfone monooxygenase</fullName>
    </submittedName>
</protein>
<dbReference type="PANTHER" id="PTHR42847">
    <property type="entry name" value="ALKANESULFONATE MONOOXYGENASE"/>
    <property type="match status" value="1"/>
</dbReference>
<dbReference type="CDD" id="cd01094">
    <property type="entry name" value="Alkanesulfonate_monoxygenase"/>
    <property type="match status" value="1"/>
</dbReference>
<feature type="domain" description="Luciferase-like" evidence="5">
    <location>
        <begin position="19"/>
        <end position="334"/>
    </location>
</feature>
<name>A0A1I7NQB7_9HYPH</name>
<dbReference type="Pfam" id="PF00296">
    <property type="entry name" value="Bac_luciferase"/>
    <property type="match status" value="1"/>
</dbReference>
<keyword evidence="2" id="KW-0288">FMN</keyword>
<reference evidence="7" key="1">
    <citation type="submission" date="2016-10" db="EMBL/GenBank/DDBJ databases">
        <authorList>
            <person name="Varghese N."/>
            <person name="Submissions S."/>
        </authorList>
    </citation>
    <scope>NUCLEOTIDE SEQUENCE [LARGE SCALE GENOMIC DNA]</scope>
    <source>
        <strain evidence="7">DSM 1565</strain>
    </source>
</reference>
<keyword evidence="7" id="KW-1185">Reference proteome</keyword>
<sequence>MTNSATTTSPSADPVKFAYWVPNVSGGLVISKVEQRTSWDFDYNRKLAQIAEQSGFEYALSQIRFTAGYGAEFQHEPVTFSQALLSETKKLKVIAALLPGPWNPAVAAKQIATINNLYGGRIAINVVSGWFRGEFAAIGEPWLDHDERYRRSEEFIRALRGIWSEDNFTFRGDFYRFNNYNLKPKPIDPQPEIFQGGSSRAARDMASRVSDWYFTNGNTPEEIRKQVDDIRAKAAANGHSVKVGVNAFAIARETESEARSVLAKIIEQADPDAVKAFGHEVKNAGKAAPEGEGNWAKSTFEDLVQYNDGFRSNLIGTPQQIAERIIALKTAGADLILLGFLHFQEEVEYFGRHVIPLVRELEAAQPLADAAE</sequence>
<evidence type="ECO:0000256" key="1">
    <source>
        <dbReference type="ARBA" id="ARBA00022630"/>
    </source>
</evidence>
<accession>A0A1I7NQB7</accession>
<dbReference type="STRING" id="51670.SAMN04488557_2795"/>
<evidence type="ECO:0000256" key="2">
    <source>
        <dbReference type="ARBA" id="ARBA00022643"/>
    </source>
</evidence>
<dbReference type="NCBIfam" id="TIGR04021">
    <property type="entry name" value="LLM_DMSO2_sfnG"/>
    <property type="match status" value="1"/>
</dbReference>